<protein>
    <submittedName>
        <fullName evidence="3">3-phenylpropionate/cinnamic acid dioxygenase subunit beta</fullName>
    </submittedName>
</protein>
<dbReference type="Pfam" id="PF00866">
    <property type="entry name" value="Ring_hydroxyl_B"/>
    <property type="match status" value="1"/>
</dbReference>
<dbReference type="GO" id="GO:0051213">
    <property type="term" value="F:dioxygenase activity"/>
    <property type="evidence" value="ECO:0007669"/>
    <property type="project" value="UniProtKB-KW"/>
</dbReference>
<dbReference type="Proteomes" id="UP001500151">
    <property type="component" value="Unassembled WGS sequence"/>
</dbReference>
<dbReference type="NCBIfam" id="NF007479">
    <property type="entry name" value="PRK10069.1"/>
    <property type="match status" value="1"/>
</dbReference>
<keyword evidence="4" id="KW-1185">Reference proteome</keyword>
<sequence length="180" mass="20874">MTTTPAVSMSPVDQATQHEVEQFLYTEAELLDDHRYTEWIELFTDDVHYWLPTRMTRSMRERDAEVSGPDGAAFFDDDKNFLAGRVRRLTSGQSWSEEPPSRTRRLLTNIRVTELETGELRVRSNFHVLRSRLERHQDSFFGERTDILRRTAGTPGFRIARRTIVLDTTTLPAPSISVFL</sequence>
<proteinExistence type="inferred from homology"/>
<evidence type="ECO:0000256" key="1">
    <source>
        <dbReference type="ARBA" id="ARBA00009570"/>
    </source>
</evidence>
<keyword evidence="2" id="KW-0560">Oxidoreductase</keyword>
<comment type="caution">
    <text evidence="3">The sequence shown here is derived from an EMBL/GenBank/DDBJ whole genome shotgun (WGS) entry which is preliminary data.</text>
</comment>
<evidence type="ECO:0000256" key="2">
    <source>
        <dbReference type="ARBA" id="ARBA00023002"/>
    </source>
</evidence>
<dbReference type="PANTHER" id="PTHR41534">
    <property type="entry name" value="BLR3401 PROTEIN"/>
    <property type="match status" value="1"/>
</dbReference>
<gene>
    <name evidence="3" type="ORF">GCM10010307_51770</name>
</gene>
<accession>A0ABN3R8B4</accession>
<dbReference type="CDD" id="cd00667">
    <property type="entry name" value="ring_hydroxylating_dioxygenases_beta"/>
    <property type="match status" value="1"/>
</dbReference>
<dbReference type="EMBL" id="BAAASJ010000063">
    <property type="protein sequence ID" value="GAA2646246.1"/>
    <property type="molecule type" value="Genomic_DNA"/>
</dbReference>
<evidence type="ECO:0000313" key="3">
    <source>
        <dbReference type="EMBL" id="GAA2646246.1"/>
    </source>
</evidence>
<name>A0ABN3R8B4_9ACTN</name>
<dbReference type="InterPro" id="IPR032710">
    <property type="entry name" value="NTF2-like_dom_sf"/>
</dbReference>
<keyword evidence="3" id="KW-0223">Dioxygenase</keyword>
<organism evidence="3 4">
    <name type="scientific">Streptomyces vastus</name>
    <dbReference type="NCBI Taxonomy" id="285451"/>
    <lineage>
        <taxon>Bacteria</taxon>
        <taxon>Bacillati</taxon>
        <taxon>Actinomycetota</taxon>
        <taxon>Actinomycetes</taxon>
        <taxon>Kitasatosporales</taxon>
        <taxon>Streptomycetaceae</taxon>
        <taxon>Streptomyces</taxon>
    </lineage>
</organism>
<dbReference type="SUPFAM" id="SSF54427">
    <property type="entry name" value="NTF2-like"/>
    <property type="match status" value="1"/>
</dbReference>
<comment type="similarity">
    <text evidence="1">Belongs to the bacterial ring-hydroxylating dioxygenase beta subunit family.</text>
</comment>
<dbReference type="InterPro" id="IPR000391">
    <property type="entry name" value="Rng_hydr_dOase-bsu"/>
</dbReference>
<dbReference type="RefSeq" id="WP_344393288.1">
    <property type="nucleotide sequence ID" value="NZ_BAAASJ010000063.1"/>
</dbReference>
<dbReference type="Gene3D" id="3.10.450.50">
    <property type="match status" value="1"/>
</dbReference>
<evidence type="ECO:0000313" key="4">
    <source>
        <dbReference type="Proteomes" id="UP001500151"/>
    </source>
</evidence>
<dbReference type="PANTHER" id="PTHR41534:SF2">
    <property type="entry name" value="3-PHENYLPROPIONATE_CINNAMIC ACID DIOXYGENASE SUBUNIT BETA"/>
    <property type="match status" value="1"/>
</dbReference>
<reference evidence="3 4" key="1">
    <citation type="journal article" date="2019" name="Int. J. Syst. Evol. Microbiol.">
        <title>The Global Catalogue of Microorganisms (GCM) 10K type strain sequencing project: providing services to taxonomists for standard genome sequencing and annotation.</title>
        <authorList>
            <consortium name="The Broad Institute Genomics Platform"/>
            <consortium name="The Broad Institute Genome Sequencing Center for Infectious Disease"/>
            <person name="Wu L."/>
            <person name="Ma J."/>
        </authorList>
    </citation>
    <scope>NUCLEOTIDE SEQUENCE [LARGE SCALE GENOMIC DNA]</scope>
    <source>
        <strain evidence="3 4">JCM 4524</strain>
    </source>
</reference>